<organism evidence="2 3">
    <name type="scientific">Stylosanthes scabra</name>
    <dbReference type="NCBI Taxonomy" id="79078"/>
    <lineage>
        <taxon>Eukaryota</taxon>
        <taxon>Viridiplantae</taxon>
        <taxon>Streptophyta</taxon>
        <taxon>Embryophyta</taxon>
        <taxon>Tracheophyta</taxon>
        <taxon>Spermatophyta</taxon>
        <taxon>Magnoliopsida</taxon>
        <taxon>eudicotyledons</taxon>
        <taxon>Gunneridae</taxon>
        <taxon>Pentapetalae</taxon>
        <taxon>rosids</taxon>
        <taxon>fabids</taxon>
        <taxon>Fabales</taxon>
        <taxon>Fabaceae</taxon>
        <taxon>Papilionoideae</taxon>
        <taxon>50 kb inversion clade</taxon>
        <taxon>dalbergioids sensu lato</taxon>
        <taxon>Dalbergieae</taxon>
        <taxon>Pterocarpus clade</taxon>
        <taxon>Stylosanthes</taxon>
    </lineage>
</organism>
<dbReference type="EMBL" id="JASCZI010121541">
    <property type="protein sequence ID" value="MED6162159.1"/>
    <property type="molecule type" value="Genomic_DNA"/>
</dbReference>
<feature type="region of interest" description="Disordered" evidence="1">
    <location>
        <begin position="70"/>
        <end position="105"/>
    </location>
</feature>
<gene>
    <name evidence="2" type="ORF">PIB30_067727</name>
</gene>
<protein>
    <submittedName>
        <fullName evidence="2">Uncharacterized protein</fullName>
    </submittedName>
</protein>
<comment type="caution">
    <text evidence="2">The sequence shown here is derived from an EMBL/GenBank/DDBJ whole genome shotgun (WGS) entry which is preliminary data.</text>
</comment>
<evidence type="ECO:0000313" key="3">
    <source>
        <dbReference type="Proteomes" id="UP001341840"/>
    </source>
</evidence>
<reference evidence="2 3" key="1">
    <citation type="journal article" date="2023" name="Plants (Basel)">
        <title>Bridging the Gap: Combining Genomics and Transcriptomics Approaches to Understand Stylosanthes scabra, an Orphan Legume from the Brazilian Caatinga.</title>
        <authorList>
            <person name="Ferreira-Neto J.R.C."/>
            <person name="da Silva M.D."/>
            <person name="Binneck E."/>
            <person name="de Melo N.F."/>
            <person name="da Silva R.H."/>
            <person name="de Melo A.L.T.M."/>
            <person name="Pandolfi V."/>
            <person name="Bustamante F.O."/>
            <person name="Brasileiro-Vidal A.C."/>
            <person name="Benko-Iseppon A.M."/>
        </authorList>
    </citation>
    <scope>NUCLEOTIDE SEQUENCE [LARGE SCALE GENOMIC DNA]</scope>
    <source>
        <tissue evidence="2">Leaves</tissue>
    </source>
</reference>
<dbReference type="Proteomes" id="UP001341840">
    <property type="component" value="Unassembled WGS sequence"/>
</dbReference>
<evidence type="ECO:0000256" key="1">
    <source>
        <dbReference type="SAM" id="MobiDB-lite"/>
    </source>
</evidence>
<keyword evidence="3" id="KW-1185">Reference proteome</keyword>
<name>A0ABU6UM64_9FABA</name>
<proteinExistence type="predicted"/>
<sequence length="105" mass="11018">MIDEILMPGDDGYKPDFDGTQVDGSQVHLDLNEPVSGPPQAFIALGGTPLSAHVPSASWEIPFMASASVLTPPASPAPAEQPDEPTACGWARRVPRRRDCGTGGH</sequence>
<evidence type="ECO:0000313" key="2">
    <source>
        <dbReference type="EMBL" id="MED6162159.1"/>
    </source>
</evidence>
<accession>A0ABU6UM64</accession>
<feature type="non-terminal residue" evidence="2">
    <location>
        <position position="105"/>
    </location>
</feature>